<dbReference type="RefSeq" id="WP_184080016.1">
    <property type="nucleotide sequence ID" value="NZ_JACIJP010000002.1"/>
</dbReference>
<dbReference type="InterPro" id="IPR009875">
    <property type="entry name" value="PilZ_domain"/>
</dbReference>
<reference evidence="2 3" key="1">
    <citation type="submission" date="2020-08" db="EMBL/GenBank/DDBJ databases">
        <title>Genomic Encyclopedia of Type Strains, Phase IV (KMG-IV): sequencing the most valuable type-strain genomes for metagenomic binning, comparative biology and taxonomic classification.</title>
        <authorList>
            <person name="Goeker M."/>
        </authorList>
    </citation>
    <scope>NUCLEOTIDE SEQUENCE [LARGE SCALE GENOMIC DNA]</scope>
    <source>
        <strain evidence="2 3">DSM 102255</strain>
    </source>
</reference>
<organism evidence="2 3">
    <name type="scientific">Sphingobium subterraneum</name>
    <dbReference type="NCBI Taxonomy" id="627688"/>
    <lineage>
        <taxon>Bacteria</taxon>
        <taxon>Pseudomonadati</taxon>
        <taxon>Pseudomonadota</taxon>
        <taxon>Alphaproteobacteria</taxon>
        <taxon>Sphingomonadales</taxon>
        <taxon>Sphingomonadaceae</taxon>
        <taxon>Sphingobium</taxon>
    </lineage>
</organism>
<dbReference type="AlphaFoldDB" id="A0A841J7U6"/>
<feature type="domain" description="PilZ" evidence="1">
    <location>
        <begin position="15"/>
        <end position="98"/>
    </location>
</feature>
<dbReference type="Pfam" id="PF07238">
    <property type="entry name" value="PilZ"/>
    <property type="match status" value="2"/>
</dbReference>
<dbReference type="GO" id="GO:0035438">
    <property type="term" value="F:cyclic-di-GMP binding"/>
    <property type="evidence" value="ECO:0007669"/>
    <property type="project" value="InterPro"/>
</dbReference>
<evidence type="ECO:0000259" key="1">
    <source>
        <dbReference type="Pfam" id="PF07238"/>
    </source>
</evidence>
<dbReference type="Proteomes" id="UP000552700">
    <property type="component" value="Unassembled WGS sequence"/>
</dbReference>
<sequence length="212" mass="23750">MLHSKLEADHHDTPDRRGDERYVTVLKVGRAVINGHDQLCLVRNMSQKGAKIDVRHNVSVDEKVKIELRSDKVVTGTVRWTGDHVAGVEFDEPVDLADLLKPRPNRSVLRRLPRAPRFECEGVAYLEHDNGVITGVVSNISLHGLCIETHVVAHIEDRVTVRIDGLPARAATVRWVAPNMLGLHFDLPMGYSELARWLDDHGVQHVPGPESR</sequence>
<dbReference type="SUPFAM" id="SSF141371">
    <property type="entry name" value="PilZ domain-like"/>
    <property type="match status" value="2"/>
</dbReference>
<evidence type="ECO:0000313" key="2">
    <source>
        <dbReference type="EMBL" id="MBB6124251.1"/>
    </source>
</evidence>
<keyword evidence="3" id="KW-1185">Reference proteome</keyword>
<accession>A0A841J7U6</accession>
<evidence type="ECO:0000313" key="3">
    <source>
        <dbReference type="Proteomes" id="UP000552700"/>
    </source>
</evidence>
<name>A0A841J7U6_9SPHN</name>
<dbReference type="EMBL" id="JACIJP010000002">
    <property type="protein sequence ID" value="MBB6124251.1"/>
    <property type="molecule type" value="Genomic_DNA"/>
</dbReference>
<feature type="domain" description="PilZ" evidence="1">
    <location>
        <begin position="114"/>
        <end position="189"/>
    </location>
</feature>
<gene>
    <name evidence="2" type="ORF">FHS92_001980</name>
</gene>
<proteinExistence type="predicted"/>
<protein>
    <recommendedName>
        <fullName evidence="1">PilZ domain-containing protein</fullName>
    </recommendedName>
</protein>
<comment type="caution">
    <text evidence="2">The sequence shown here is derived from an EMBL/GenBank/DDBJ whole genome shotgun (WGS) entry which is preliminary data.</text>
</comment>